<evidence type="ECO:0000313" key="2">
    <source>
        <dbReference type="EMBL" id="JAH70901.1"/>
    </source>
</evidence>
<name>A0A0E9UYT6_ANGAN</name>
<protein>
    <submittedName>
        <fullName evidence="2">Uncharacterized protein</fullName>
    </submittedName>
</protein>
<reference evidence="2" key="1">
    <citation type="submission" date="2014-11" db="EMBL/GenBank/DDBJ databases">
        <authorList>
            <person name="Amaro Gonzalez C."/>
        </authorList>
    </citation>
    <scope>NUCLEOTIDE SEQUENCE</scope>
</reference>
<dbReference type="EMBL" id="GBXM01037676">
    <property type="protein sequence ID" value="JAH70901.1"/>
    <property type="molecule type" value="Transcribed_RNA"/>
</dbReference>
<dbReference type="AlphaFoldDB" id="A0A0E9UYT6"/>
<proteinExistence type="predicted"/>
<evidence type="ECO:0000256" key="1">
    <source>
        <dbReference type="SAM" id="MobiDB-lite"/>
    </source>
</evidence>
<organism evidence="2">
    <name type="scientific">Anguilla anguilla</name>
    <name type="common">European freshwater eel</name>
    <name type="synonym">Muraena anguilla</name>
    <dbReference type="NCBI Taxonomy" id="7936"/>
    <lineage>
        <taxon>Eukaryota</taxon>
        <taxon>Metazoa</taxon>
        <taxon>Chordata</taxon>
        <taxon>Craniata</taxon>
        <taxon>Vertebrata</taxon>
        <taxon>Euteleostomi</taxon>
        <taxon>Actinopterygii</taxon>
        <taxon>Neopterygii</taxon>
        <taxon>Teleostei</taxon>
        <taxon>Anguilliformes</taxon>
        <taxon>Anguillidae</taxon>
        <taxon>Anguilla</taxon>
    </lineage>
</organism>
<feature type="region of interest" description="Disordered" evidence="1">
    <location>
        <begin position="1"/>
        <end position="23"/>
    </location>
</feature>
<accession>A0A0E9UYT6</accession>
<reference evidence="2" key="2">
    <citation type="journal article" date="2015" name="Fish Shellfish Immunol.">
        <title>Early steps in the European eel (Anguilla anguilla)-Vibrio vulnificus interaction in the gills: Role of the RtxA13 toxin.</title>
        <authorList>
            <person name="Callol A."/>
            <person name="Pajuelo D."/>
            <person name="Ebbesson L."/>
            <person name="Teles M."/>
            <person name="MacKenzie S."/>
            <person name="Amaro C."/>
        </authorList>
    </citation>
    <scope>NUCLEOTIDE SEQUENCE</scope>
</reference>
<sequence>MQRSLSSAAPSRGGIKMRPSSEHSLETSAMELLVCSVKTFLEEVFLWEGEGGGRER</sequence>